<accession>A0A699ZM07</accession>
<evidence type="ECO:0000256" key="1">
    <source>
        <dbReference type="SAM" id="MobiDB-lite"/>
    </source>
</evidence>
<protein>
    <submittedName>
        <fullName evidence="2">Uncharacterized protein</fullName>
    </submittedName>
</protein>
<sequence length="1007" mass="108937">MAIVLQSCGSATLKLPGCGRSSSLWGQPGTFSGPVYQAGGLDRTGRRGRGHANTVFCLAAGPRAYARQPLCLGRFRSAWPRARRTLQLSAAQPGFAQDVAPAGAADGPQPSQQQTAGGDANNGQAEAIEQQGSAAIQMPVPPPMFSKEQYETAGYSPEQVEVAMKDQDQQWQAYQQKYQEYLEAYQKHQGAAPSQQVGMYTAEQLYAAGWNPAQVEDRLRQQEIYQQQLQQFQQQAYEQKYKEAYQMQQATIASQRVPMYTAEQLRAAGWNPAQVEERPLCYCAGTPLAAGLAALPPSPPAPGEAPVALEASWADAAAGCAGAAVPLACCRCGGMDPALLNAAGATPHERAASRAHSCHSRCWTLPRECCGPHTRLLLQRLGTMQQALAMCCKYKPACAIGLGKRQERMPQHVGEAAAAAVWGPRDQSRCSGSATKDVVHSAGFGQQEMFAVSKYRSSSYRPCSAATSESHTFVNNTGSATPAMRRTGCHVQLCFCAHYSVVAMAIVLRSCGSATLKLPGCGRSSSLWGQPGTFSGPVCQTSVLDRKGRRGRGHANTVFCLAAGPRAYARQPLCLGRFRSAWPRARRTSQLSAAQPGFAQDVAPAGAADGPQPSQQQTAGGDANNGQAVASEQQANAGRLWDTWYTATNPDNTIARDPNGRPYLMCNEQYYYYNRSPVYSPTGTPLYDNGREMYDAQGYPQPYEPTPVLQPQTYYPDNQMDYQNTQNWTALGRQARGPSSTHMPDEQLEYAEDLIMPAAREPQAKIPRLCYVNGKPVEDNESRCDLSLYHSPILPSNASPAINATATAYSNTAMLLTEFAAEARPWYARSTPATRQPARGLLKPQAEKGWSLADVQVVTSVGAVLHEMHQFQKELLVYLGHPAVAVPSQRDTLAALRANDMLEVAEKRIRSHHDTSCCTFPLVLFQKLCLVLPTLGSGQGPGSTSATALKLRALQTRWLSERRCAGVRVARAVTRGMPRSRWDAFDIRFSCNRIAGQAACGSGGSSA</sequence>
<feature type="compositionally biased region" description="Polar residues" evidence="1">
    <location>
        <begin position="109"/>
        <end position="123"/>
    </location>
</feature>
<dbReference type="Proteomes" id="UP000485058">
    <property type="component" value="Unassembled WGS sequence"/>
</dbReference>
<feature type="region of interest" description="Disordered" evidence="1">
    <location>
        <begin position="98"/>
        <end position="123"/>
    </location>
</feature>
<evidence type="ECO:0000313" key="2">
    <source>
        <dbReference type="EMBL" id="GFH23693.1"/>
    </source>
</evidence>
<comment type="caution">
    <text evidence="2">The sequence shown here is derived from an EMBL/GenBank/DDBJ whole genome shotgun (WGS) entry which is preliminary data.</text>
</comment>
<gene>
    <name evidence="2" type="ORF">HaLaN_21347</name>
</gene>
<evidence type="ECO:0000313" key="3">
    <source>
        <dbReference type="Proteomes" id="UP000485058"/>
    </source>
</evidence>
<feature type="compositionally biased region" description="Polar residues" evidence="1">
    <location>
        <begin position="612"/>
        <end position="633"/>
    </location>
</feature>
<reference evidence="2 3" key="1">
    <citation type="submission" date="2020-02" db="EMBL/GenBank/DDBJ databases">
        <title>Draft genome sequence of Haematococcus lacustris strain NIES-144.</title>
        <authorList>
            <person name="Morimoto D."/>
            <person name="Nakagawa S."/>
            <person name="Yoshida T."/>
            <person name="Sawayama S."/>
        </authorList>
    </citation>
    <scope>NUCLEOTIDE SEQUENCE [LARGE SCALE GENOMIC DNA]</scope>
    <source>
        <strain evidence="2 3">NIES-144</strain>
    </source>
</reference>
<feature type="region of interest" description="Disordered" evidence="1">
    <location>
        <begin position="601"/>
        <end position="633"/>
    </location>
</feature>
<proteinExistence type="predicted"/>
<dbReference type="AlphaFoldDB" id="A0A699ZM07"/>
<keyword evidence="3" id="KW-1185">Reference proteome</keyword>
<name>A0A699ZM07_HAELA</name>
<dbReference type="EMBL" id="BLLF01002337">
    <property type="protein sequence ID" value="GFH23693.1"/>
    <property type="molecule type" value="Genomic_DNA"/>
</dbReference>
<organism evidence="2 3">
    <name type="scientific">Haematococcus lacustris</name>
    <name type="common">Green alga</name>
    <name type="synonym">Haematococcus pluvialis</name>
    <dbReference type="NCBI Taxonomy" id="44745"/>
    <lineage>
        <taxon>Eukaryota</taxon>
        <taxon>Viridiplantae</taxon>
        <taxon>Chlorophyta</taxon>
        <taxon>core chlorophytes</taxon>
        <taxon>Chlorophyceae</taxon>
        <taxon>CS clade</taxon>
        <taxon>Chlamydomonadales</taxon>
        <taxon>Haematococcaceae</taxon>
        <taxon>Haematococcus</taxon>
    </lineage>
</organism>